<proteinExistence type="predicted"/>
<sequence>MLENENSCPKQLREVMIKQFFDFYDYYIEVCTENSNKDGQPMTDPFGDRRGLFEYESLLQRLKKLKAKFESSQNLNNNASSSRSSSTSGSKHQPMDARTREIIHDAVALDSTATANDATNLDDIFDDIDDNDESNSSMDDDDDEQQLNDLEPIPSVPNAEQSNEKNST</sequence>
<gene>
    <name evidence="2" type="ORF">BYL167_LOCUS63158</name>
    <name evidence="4" type="ORF">GIL414_LOCUS71756</name>
    <name evidence="3" type="ORF">SMN809_LOCUS70380</name>
</gene>
<feature type="compositionally biased region" description="Basic and acidic residues" evidence="1">
    <location>
        <begin position="93"/>
        <end position="103"/>
    </location>
</feature>
<dbReference type="Proteomes" id="UP000676336">
    <property type="component" value="Unassembled WGS sequence"/>
</dbReference>
<feature type="compositionally biased region" description="Polar residues" evidence="1">
    <location>
        <begin position="158"/>
        <end position="168"/>
    </location>
</feature>
<evidence type="ECO:0000313" key="4">
    <source>
        <dbReference type="EMBL" id="CAF5187698.1"/>
    </source>
</evidence>
<dbReference type="Proteomes" id="UP000681967">
    <property type="component" value="Unassembled WGS sequence"/>
</dbReference>
<evidence type="ECO:0000313" key="3">
    <source>
        <dbReference type="EMBL" id="CAF5185689.1"/>
    </source>
</evidence>
<dbReference type="EMBL" id="CAJOBJ010334940">
    <property type="protein sequence ID" value="CAF5187698.1"/>
    <property type="molecule type" value="Genomic_DNA"/>
</dbReference>
<feature type="region of interest" description="Disordered" evidence="1">
    <location>
        <begin position="69"/>
        <end position="103"/>
    </location>
</feature>
<evidence type="ECO:0000313" key="5">
    <source>
        <dbReference type="Proteomes" id="UP000676336"/>
    </source>
</evidence>
<feature type="region of interest" description="Disordered" evidence="1">
    <location>
        <begin position="122"/>
        <end position="168"/>
    </location>
</feature>
<organism evidence="3 5">
    <name type="scientific">Rotaria magnacalcarata</name>
    <dbReference type="NCBI Taxonomy" id="392030"/>
    <lineage>
        <taxon>Eukaryota</taxon>
        <taxon>Metazoa</taxon>
        <taxon>Spiralia</taxon>
        <taxon>Gnathifera</taxon>
        <taxon>Rotifera</taxon>
        <taxon>Eurotatoria</taxon>
        <taxon>Bdelloidea</taxon>
        <taxon>Philodinida</taxon>
        <taxon>Philodinidae</taxon>
        <taxon>Rotaria</taxon>
    </lineage>
</organism>
<dbReference type="Proteomes" id="UP000681720">
    <property type="component" value="Unassembled WGS sequence"/>
</dbReference>
<feature type="compositionally biased region" description="Low complexity" evidence="1">
    <location>
        <begin position="71"/>
        <end position="90"/>
    </location>
</feature>
<accession>A0A8S3HSX4</accession>
<protein>
    <submittedName>
        <fullName evidence="3">Uncharacterized protein</fullName>
    </submittedName>
</protein>
<comment type="caution">
    <text evidence="3">The sequence shown here is derived from an EMBL/GenBank/DDBJ whole genome shotgun (WGS) entry which is preliminary data.</text>
</comment>
<evidence type="ECO:0000313" key="2">
    <source>
        <dbReference type="EMBL" id="CAF5090957.1"/>
    </source>
</evidence>
<reference evidence="3" key="1">
    <citation type="submission" date="2021-02" db="EMBL/GenBank/DDBJ databases">
        <authorList>
            <person name="Nowell W R."/>
        </authorList>
    </citation>
    <scope>NUCLEOTIDE SEQUENCE</scope>
</reference>
<feature type="compositionally biased region" description="Acidic residues" evidence="1">
    <location>
        <begin position="123"/>
        <end position="146"/>
    </location>
</feature>
<name>A0A8S3HSX4_9BILA</name>
<evidence type="ECO:0000256" key="1">
    <source>
        <dbReference type="SAM" id="MobiDB-lite"/>
    </source>
</evidence>
<dbReference type="EMBL" id="CAJOBI010321341">
    <property type="protein sequence ID" value="CAF5185689.1"/>
    <property type="molecule type" value="Genomic_DNA"/>
</dbReference>
<dbReference type="AlphaFoldDB" id="A0A8S3HSX4"/>
<dbReference type="EMBL" id="CAJOBH010236063">
    <property type="protein sequence ID" value="CAF5090957.1"/>
    <property type="molecule type" value="Genomic_DNA"/>
</dbReference>